<dbReference type="STRING" id="1274.HX89_09570"/>
<organism evidence="6 7">
    <name type="scientific">Dermacoccus nishinomiyaensis</name>
    <dbReference type="NCBI Taxonomy" id="1274"/>
    <lineage>
        <taxon>Bacteria</taxon>
        <taxon>Bacillati</taxon>
        <taxon>Actinomycetota</taxon>
        <taxon>Actinomycetes</taxon>
        <taxon>Micrococcales</taxon>
        <taxon>Dermacoccaceae</taxon>
        <taxon>Dermacoccus</taxon>
    </lineage>
</organism>
<dbReference type="Pfam" id="PF01765">
    <property type="entry name" value="RRF"/>
    <property type="match status" value="1"/>
</dbReference>
<evidence type="ECO:0000313" key="6">
    <source>
        <dbReference type="EMBL" id="AIF41155.1"/>
    </source>
</evidence>
<accession>A0A075JH82</accession>
<dbReference type="InterPro" id="IPR023584">
    <property type="entry name" value="Ribosome_recyc_fac_dom"/>
</dbReference>
<evidence type="ECO:0000256" key="3">
    <source>
        <dbReference type="ARBA" id="ARBA00022490"/>
    </source>
</evidence>
<reference evidence="6 7" key="1">
    <citation type="submission" date="2014-07" db="EMBL/GenBank/DDBJ databases">
        <title>Genome Sequencing of Dermacoccus nishinomiyaensis.</title>
        <authorList>
            <person name="Hong K.W."/>
            <person name="Chan K.G."/>
        </authorList>
    </citation>
    <scope>NUCLEOTIDE SEQUENCE [LARGE SCALE GENOMIC DNA]</scope>
    <source>
        <strain evidence="6 7">M25</strain>
    </source>
</reference>
<evidence type="ECO:0000256" key="1">
    <source>
        <dbReference type="ARBA" id="ARBA00004496"/>
    </source>
</evidence>
<dbReference type="NCBIfam" id="TIGR00496">
    <property type="entry name" value="frr"/>
    <property type="match status" value="1"/>
</dbReference>
<proteinExistence type="inferred from homology"/>
<gene>
    <name evidence="5" type="primary">frr</name>
    <name evidence="6" type="ORF">HX89_09570</name>
</gene>
<dbReference type="Proteomes" id="UP000027986">
    <property type="component" value="Chromosome"/>
</dbReference>
<dbReference type="HAMAP" id="MF_00040">
    <property type="entry name" value="RRF"/>
    <property type="match status" value="1"/>
</dbReference>
<dbReference type="GeneID" id="41841387"/>
<name>A0A075JH82_9MICO</name>
<keyword evidence="3 5" id="KW-0963">Cytoplasm</keyword>
<dbReference type="InterPro" id="IPR036191">
    <property type="entry name" value="RRF_sf"/>
</dbReference>
<dbReference type="Gene3D" id="1.10.132.20">
    <property type="entry name" value="Ribosome-recycling factor"/>
    <property type="match status" value="1"/>
</dbReference>
<dbReference type="GO" id="GO:0005737">
    <property type="term" value="C:cytoplasm"/>
    <property type="evidence" value="ECO:0007669"/>
    <property type="project" value="UniProtKB-SubCell"/>
</dbReference>
<dbReference type="Gene3D" id="3.30.1360.40">
    <property type="match status" value="1"/>
</dbReference>
<dbReference type="GO" id="GO:0043023">
    <property type="term" value="F:ribosomal large subunit binding"/>
    <property type="evidence" value="ECO:0007669"/>
    <property type="project" value="TreeGrafter"/>
</dbReference>
<sequence>MDIDEILLEAEEKMDKAIEATKEDFASIRTGRANAAMFNRLTVDYYGAPTPLQQLASFQTPEARTILIIPFDKSAISEIEKTLRDSDLGVNPSNDGNQIRCILPALTEERRKDYIKMAKDKAENGRVSVRNVRRKANQDIDKLVKDKEVGEDDGARAEKDLDAMTKKRVDTVDALLKGKEAELLEV</sequence>
<evidence type="ECO:0000256" key="2">
    <source>
        <dbReference type="ARBA" id="ARBA00005912"/>
    </source>
</evidence>
<dbReference type="FunFam" id="1.10.132.20:FF:000001">
    <property type="entry name" value="Ribosome-recycling factor"/>
    <property type="match status" value="1"/>
</dbReference>
<evidence type="ECO:0000256" key="4">
    <source>
        <dbReference type="ARBA" id="ARBA00022917"/>
    </source>
</evidence>
<keyword evidence="4 5" id="KW-0648">Protein biosynthesis</keyword>
<dbReference type="OrthoDB" id="9804006at2"/>
<dbReference type="HOGENOM" id="CLU_073981_2_0_11"/>
<dbReference type="GO" id="GO:0006415">
    <property type="term" value="P:translational termination"/>
    <property type="evidence" value="ECO:0007669"/>
    <property type="project" value="UniProtKB-UniRule"/>
</dbReference>
<comment type="subcellular location">
    <subcellularLocation>
        <location evidence="1 5">Cytoplasm</location>
    </subcellularLocation>
</comment>
<dbReference type="AlphaFoldDB" id="A0A075JH82"/>
<dbReference type="CDD" id="cd00520">
    <property type="entry name" value="RRF"/>
    <property type="match status" value="1"/>
</dbReference>
<dbReference type="KEGG" id="dni:HX89_09570"/>
<comment type="similarity">
    <text evidence="2 5">Belongs to the RRF family.</text>
</comment>
<protein>
    <recommendedName>
        <fullName evidence="5">Ribosome-recycling factor</fullName>
        <shortName evidence="5">RRF</shortName>
    </recommendedName>
    <alternativeName>
        <fullName evidence="5">Ribosome-releasing factor</fullName>
    </alternativeName>
</protein>
<comment type="function">
    <text evidence="5">Responsible for the release of ribosomes from messenger RNA at the termination of protein biosynthesis. May increase the efficiency of translation by recycling ribosomes from one round of translation to another.</text>
</comment>
<dbReference type="InterPro" id="IPR002661">
    <property type="entry name" value="Ribosome_recyc_fac"/>
</dbReference>
<dbReference type="PANTHER" id="PTHR20982">
    <property type="entry name" value="RIBOSOME RECYCLING FACTOR"/>
    <property type="match status" value="1"/>
</dbReference>
<dbReference type="EMBL" id="CP008889">
    <property type="protein sequence ID" value="AIF41155.1"/>
    <property type="molecule type" value="Genomic_DNA"/>
</dbReference>
<keyword evidence="7" id="KW-1185">Reference proteome</keyword>
<dbReference type="PANTHER" id="PTHR20982:SF3">
    <property type="entry name" value="MITOCHONDRIAL RIBOSOME RECYCLING FACTOR PSEUDO 1"/>
    <property type="match status" value="1"/>
</dbReference>
<evidence type="ECO:0000313" key="7">
    <source>
        <dbReference type="Proteomes" id="UP000027986"/>
    </source>
</evidence>
<dbReference type="FunFam" id="3.30.1360.40:FF:000001">
    <property type="entry name" value="Ribosome-recycling factor"/>
    <property type="match status" value="1"/>
</dbReference>
<dbReference type="RefSeq" id="WP_006944866.1">
    <property type="nucleotide sequence ID" value="NZ_CAKZHM010000200.1"/>
</dbReference>
<evidence type="ECO:0000256" key="5">
    <source>
        <dbReference type="HAMAP-Rule" id="MF_00040"/>
    </source>
</evidence>
<dbReference type="eggNOG" id="COG0233">
    <property type="taxonomic scope" value="Bacteria"/>
</dbReference>
<dbReference type="SUPFAM" id="SSF55194">
    <property type="entry name" value="Ribosome recycling factor, RRF"/>
    <property type="match status" value="1"/>
</dbReference>